<dbReference type="PRINTS" id="PR00813">
    <property type="entry name" value="BCTERIALGSPG"/>
</dbReference>
<dbReference type="PROSITE" id="PS00409">
    <property type="entry name" value="PROKAR_NTER_METHYL"/>
    <property type="match status" value="1"/>
</dbReference>
<evidence type="ECO:0000313" key="3">
    <source>
        <dbReference type="EMBL" id="NGO39335.1"/>
    </source>
</evidence>
<dbReference type="GO" id="GO:0015628">
    <property type="term" value="P:protein secretion by the type II secretion system"/>
    <property type="evidence" value="ECO:0007669"/>
    <property type="project" value="InterPro"/>
</dbReference>
<comment type="caution">
    <text evidence="3">The sequence shown here is derived from an EMBL/GenBank/DDBJ whole genome shotgun (WGS) entry which is preliminary data.</text>
</comment>
<evidence type="ECO:0000256" key="2">
    <source>
        <dbReference type="SAM" id="Phobius"/>
    </source>
</evidence>
<dbReference type="SUPFAM" id="SSF54523">
    <property type="entry name" value="Pili subunits"/>
    <property type="match status" value="1"/>
</dbReference>
<dbReference type="Pfam" id="PF07963">
    <property type="entry name" value="N_methyl"/>
    <property type="match status" value="1"/>
</dbReference>
<name>A0A6M1RRT0_9BACT</name>
<dbReference type="RefSeq" id="WP_165107307.1">
    <property type="nucleotide sequence ID" value="NZ_JAAKYA010000053.1"/>
</dbReference>
<accession>A0A6M1RRT0</accession>
<keyword evidence="2" id="KW-0812">Transmembrane</keyword>
<evidence type="ECO:0000313" key="4">
    <source>
        <dbReference type="Proteomes" id="UP000477311"/>
    </source>
</evidence>
<keyword evidence="2" id="KW-1133">Transmembrane helix</keyword>
<keyword evidence="2" id="KW-0472">Membrane</keyword>
<protein>
    <submittedName>
        <fullName evidence="3">Prepilin-type N-terminal cleavage/methylation domain-containing protein</fullName>
    </submittedName>
</protein>
<dbReference type="Proteomes" id="UP000477311">
    <property type="component" value="Unassembled WGS sequence"/>
</dbReference>
<dbReference type="GO" id="GO:0015627">
    <property type="term" value="C:type II protein secretion system complex"/>
    <property type="evidence" value="ECO:0007669"/>
    <property type="project" value="InterPro"/>
</dbReference>
<sequence>MKAKPSHPAGFTLVEIMIVVAILGLLMAIAIPNFARARTQTQRNICISHLREIDSIKQLWALDHRKTTSDPAPGPDDLKPYFRGEFWPQCPAGGEYKINGVGVAPTCSLGPSLGHVLED</sequence>
<feature type="transmembrane region" description="Helical" evidence="2">
    <location>
        <begin position="12"/>
        <end position="35"/>
    </location>
</feature>
<dbReference type="PANTHER" id="PTHR30093">
    <property type="entry name" value="GENERAL SECRETION PATHWAY PROTEIN G"/>
    <property type="match status" value="1"/>
</dbReference>
<dbReference type="InterPro" id="IPR012902">
    <property type="entry name" value="N_methyl_site"/>
</dbReference>
<dbReference type="EMBL" id="JAAKYA010000053">
    <property type="protein sequence ID" value="NGO39335.1"/>
    <property type="molecule type" value="Genomic_DNA"/>
</dbReference>
<dbReference type="Gene3D" id="3.30.700.10">
    <property type="entry name" value="Glycoprotein, Type 4 Pilin"/>
    <property type="match status" value="1"/>
</dbReference>
<organism evidence="3 4">
    <name type="scientific">Limisphaera ngatamarikiensis</name>
    <dbReference type="NCBI Taxonomy" id="1324935"/>
    <lineage>
        <taxon>Bacteria</taxon>
        <taxon>Pseudomonadati</taxon>
        <taxon>Verrucomicrobiota</taxon>
        <taxon>Verrucomicrobiia</taxon>
        <taxon>Limisphaerales</taxon>
        <taxon>Limisphaeraceae</taxon>
        <taxon>Limisphaera</taxon>
    </lineage>
</organism>
<evidence type="ECO:0000256" key="1">
    <source>
        <dbReference type="ARBA" id="ARBA00022481"/>
    </source>
</evidence>
<keyword evidence="4" id="KW-1185">Reference proteome</keyword>
<dbReference type="InterPro" id="IPR045584">
    <property type="entry name" value="Pilin-like"/>
</dbReference>
<dbReference type="AlphaFoldDB" id="A0A6M1RRT0"/>
<dbReference type="InterPro" id="IPR000983">
    <property type="entry name" value="Bac_GSPG_pilin"/>
</dbReference>
<reference evidence="3 4" key="1">
    <citation type="submission" date="2020-02" db="EMBL/GenBank/DDBJ databases">
        <title>Draft genome sequence of Limisphaera ngatamarikiensis NGM72.4T, a thermophilic Verrucomicrobia grouped in subdivision 3.</title>
        <authorList>
            <person name="Carere C.R."/>
            <person name="Steen J."/>
            <person name="Hugenholtz P."/>
            <person name="Stott M.B."/>
        </authorList>
    </citation>
    <scope>NUCLEOTIDE SEQUENCE [LARGE SCALE GENOMIC DNA]</scope>
    <source>
        <strain evidence="3 4">NGM72.4</strain>
    </source>
</reference>
<dbReference type="NCBIfam" id="TIGR02532">
    <property type="entry name" value="IV_pilin_GFxxxE"/>
    <property type="match status" value="1"/>
</dbReference>
<proteinExistence type="predicted"/>
<gene>
    <name evidence="3" type="ORF">G4L39_07975</name>
</gene>
<keyword evidence="1" id="KW-0488">Methylation</keyword>